<evidence type="ECO:0000256" key="12">
    <source>
        <dbReference type="SAM" id="MobiDB-lite"/>
    </source>
</evidence>
<evidence type="ECO:0000256" key="8">
    <source>
        <dbReference type="ARBA" id="ARBA00023065"/>
    </source>
</evidence>
<name>A0AAN9VP85_9ORTH</name>
<organism evidence="15 16">
    <name type="scientific">Gryllus longicercus</name>
    <dbReference type="NCBI Taxonomy" id="2509291"/>
    <lineage>
        <taxon>Eukaryota</taxon>
        <taxon>Metazoa</taxon>
        <taxon>Ecdysozoa</taxon>
        <taxon>Arthropoda</taxon>
        <taxon>Hexapoda</taxon>
        <taxon>Insecta</taxon>
        <taxon>Pterygota</taxon>
        <taxon>Neoptera</taxon>
        <taxon>Polyneoptera</taxon>
        <taxon>Orthoptera</taxon>
        <taxon>Ensifera</taxon>
        <taxon>Gryllidea</taxon>
        <taxon>Grylloidea</taxon>
        <taxon>Gryllidae</taxon>
        <taxon>Gryllinae</taxon>
        <taxon>Gryllus</taxon>
    </lineage>
</organism>
<feature type="transmembrane region" description="Helical" evidence="13">
    <location>
        <begin position="907"/>
        <end position="924"/>
    </location>
</feature>
<dbReference type="GO" id="GO:0005216">
    <property type="term" value="F:monoatomic ion channel activity"/>
    <property type="evidence" value="ECO:0007669"/>
    <property type="project" value="InterPro"/>
</dbReference>
<feature type="repeat" description="ANK" evidence="11">
    <location>
        <begin position="659"/>
        <end position="692"/>
    </location>
</feature>
<dbReference type="PROSITE" id="PS50297">
    <property type="entry name" value="ANK_REP_REGION"/>
    <property type="match status" value="1"/>
</dbReference>
<dbReference type="SMART" id="SM00248">
    <property type="entry name" value="ANK"/>
    <property type="match status" value="10"/>
</dbReference>
<accession>A0AAN9VP85</accession>
<reference evidence="15 16" key="1">
    <citation type="submission" date="2024-03" db="EMBL/GenBank/DDBJ databases">
        <title>The genome assembly and annotation of the cricket Gryllus longicercus Weissman &amp; Gray.</title>
        <authorList>
            <person name="Szrajer S."/>
            <person name="Gray D."/>
            <person name="Ylla G."/>
        </authorList>
    </citation>
    <scope>NUCLEOTIDE SEQUENCE [LARGE SCALE GENOMIC DNA]</scope>
    <source>
        <strain evidence="15">DAG 2021-001</strain>
        <tissue evidence="15">Whole body minus gut</tissue>
    </source>
</reference>
<feature type="transmembrane region" description="Helical" evidence="13">
    <location>
        <begin position="930"/>
        <end position="951"/>
    </location>
</feature>
<dbReference type="EMBL" id="JAZDUA010000128">
    <property type="protein sequence ID" value="KAK7867021.1"/>
    <property type="molecule type" value="Genomic_DNA"/>
</dbReference>
<feature type="transmembrane region" description="Helical" evidence="13">
    <location>
        <begin position="813"/>
        <end position="835"/>
    </location>
</feature>
<evidence type="ECO:0000313" key="16">
    <source>
        <dbReference type="Proteomes" id="UP001378592"/>
    </source>
</evidence>
<keyword evidence="9 13" id="KW-0472">Membrane</keyword>
<evidence type="ECO:0000256" key="3">
    <source>
        <dbReference type="ARBA" id="ARBA00022606"/>
    </source>
</evidence>
<evidence type="ECO:0000256" key="9">
    <source>
        <dbReference type="ARBA" id="ARBA00023136"/>
    </source>
</evidence>
<dbReference type="InterPro" id="IPR005821">
    <property type="entry name" value="Ion_trans_dom"/>
</dbReference>
<keyword evidence="16" id="KW-1185">Reference proteome</keyword>
<comment type="caution">
    <text evidence="15">The sequence shown here is derived from an EMBL/GenBank/DDBJ whole genome shotgun (WGS) entry which is preliminary data.</text>
</comment>
<evidence type="ECO:0000256" key="10">
    <source>
        <dbReference type="ARBA" id="ARBA00023303"/>
    </source>
</evidence>
<dbReference type="GO" id="GO:0034703">
    <property type="term" value="C:cation channel complex"/>
    <property type="evidence" value="ECO:0007669"/>
    <property type="project" value="UniProtKB-ARBA"/>
</dbReference>
<feature type="transmembrane region" description="Helical" evidence="13">
    <location>
        <begin position="868"/>
        <end position="887"/>
    </location>
</feature>
<feature type="transmembrane region" description="Helical" evidence="13">
    <location>
        <begin position="1034"/>
        <end position="1056"/>
    </location>
</feature>
<evidence type="ECO:0000259" key="14">
    <source>
        <dbReference type="Pfam" id="PF00520"/>
    </source>
</evidence>
<keyword evidence="8" id="KW-0406">Ion transport</keyword>
<feature type="region of interest" description="Disordered" evidence="12">
    <location>
        <begin position="1"/>
        <end position="82"/>
    </location>
</feature>
<dbReference type="AlphaFoldDB" id="A0AAN9VP85"/>
<feature type="repeat" description="ANK" evidence="11">
    <location>
        <begin position="365"/>
        <end position="398"/>
    </location>
</feature>
<dbReference type="Proteomes" id="UP001378592">
    <property type="component" value="Unassembled WGS sequence"/>
</dbReference>
<feature type="compositionally biased region" description="Low complexity" evidence="12">
    <location>
        <begin position="22"/>
        <end position="41"/>
    </location>
</feature>
<keyword evidence="3" id="KW-0716">Sensory transduction</keyword>
<dbReference type="Pfam" id="PF12796">
    <property type="entry name" value="Ank_2"/>
    <property type="match status" value="3"/>
</dbReference>
<feature type="region of interest" description="Disordered" evidence="12">
    <location>
        <begin position="240"/>
        <end position="266"/>
    </location>
</feature>
<keyword evidence="10" id="KW-0407">Ion channel</keyword>
<comment type="subcellular location">
    <subcellularLocation>
        <location evidence="1">Membrane</location>
        <topology evidence="1">Multi-pass membrane protein</topology>
    </subcellularLocation>
</comment>
<protein>
    <recommendedName>
        <fullName evidence="14">Ion transport domain-containing protein</fullName>
    </recommendedName>
</protein>
<evidence type="ECO:0000256" key="1">
    <source>
        <dbReference type="ARBA" id="ARBA00004141"/>
    </source>
</evidence>
<feature type="compositionally biased region" description="Pro residues" evidence="12">
    <location>
        <begin position="12"/>
        <end position="21"/>
    </location>
</feature>
<feature type="compositionally biased region" description="Gly residues" evidence="12">
    <location>
        <begin position="248"/>
        <end position="260"/>
    </location>
</feature>
<dbReference type="Gene3D" id="1.25.40.20">
    <property type="entry name" value="Ankyrin repeat-containing domain"/>
    <property type="match status" value="3"/>
</dbReference>
<keyword evidence="7 11" id="KW-0040">ANK repeat</keyword>
<evidence type="ECO:0000313" key="15">
    <source>
        <dbReference type="EMBL" id="KAK7867021.1"/>
    </source>
</evidence>
<dbReference type="PANTHER" id="PTHR47143">
    <property type="entry name" value="TRANSIENT RECEPTOR POTENTIAL CATION CHANNEL PROTEIN PAINLESS"/>
    <property type="match status" value="1"/>
</dbReference>
<dbReference type="Pfam" id="PF00520">
    <property type="entry name" value="Ion_trans"/>
    <property type="match status" value="1"/>
</dbReference>
<keyword evidence="2" id="KW-0813">Transport</keyword>
<feature type="domain" description="Ion transport" evidence="14">
    <location>
        <begin position="842"/>
        <end position="1070"/>
    </location>
</feature>
<proteinExistence type="predicted"/>
<feature type="transmembrane region" description="Helical" evidence="13">
    <location>
        <begin position="971"/>
        <end position="992"/>
    </location>
</feature>
<evidence type="ECO:0000256" key="2">
    <source>
        <dbReference type="ARBA" id="ARBA00022448"/>
    </source>
</evidence>
<dbReference type="InterPro" id="IPR036770">
    <property type="entry name" value="Ankyrin_rpt-contain_sf"/>
</dbReference>
<evidence type="ECO:0000256" key="5">
    <source>
        <dbReference type="ARBA" id="ARBA00022737"/>
    </source>
</evidence>
<keyword evidence="6 13" id="KW-1133">Transmembrane helix</keyword>
<dbReference type="SUPFAM" id="SSF48403">
    <property type="entry name" value="Ankyrin repeat"/>
    <property type="match status" value="2"/>
</dbReference>
<evidence type="ECO:0000256" key="7">
    <source>
        <dbReference type="ARBA" id="ARBA00023043"/>
    </source>
</evidence>
<evidence type="ECO:0000256" key="13">
    <source>
        <dbReference type="SAM" id="Phobius"/>
    </source>
</evidence>
<sequence length="1255" mass="137753">MADPSARHHRPPPLIAAPPGAPADGAAAAAATPEPEAAAAPGSRLQRPGSRRARFESPTSPSLSPSPSPSPSRHNGQEERKRLQDQLLQALLDGDLPTFEDLLRDKRVDKRFKYPKPHHATCLEIACRKPGKSKFVQLLLQHVKPNINHVIPEPIHYAAQKGLSDTLAVLLSDKRTKVYLQNSKGQTALHLACTNIHADRVDEYEKCVGLLVPKMSVADLNKPDCNGFTAFHALVRGPGKRQSLKGRAGAGEAAGGGAGDGDGDGDAAARERLAQLLLRLSHGALDVDSVRARGRTAREDVELRFPRLRAQLPARREQQPRADPHAALADALRDGRLELFRALLEQTDADGNPALDPNHAFGYPLHTTCLELACEREDRAEFVRALLEAGADPNAPNKLSEKYPIHVACEKGHHKELDALLAHSKFNVDLNCEDKFGNTPLHCAVDRISDDKRREAGRRECLKILLRYPTLDVRITNKAGYTALYLAVEDGNKNIIKTFLGSNTHFPDVNVERLRLDAKEKPLRASIAEQFPQLAPLLQGPGAVQTLRTQRGERTKQLFECLNPLREDEFVERLRSARASDLSDKTMNDKTFTLLQRAARYGMARAVQALLGAGVDPNRTCPSGNPSPPVVLATLHRHQQVLSLLLAHPAVDVNRADAKGNTALHYAARADKGLETVVLLLRSGANPACRNNLGHSPFGPLQMESLLDQCVQTNGKNSLEEDYELVLDYRLLAAGPHRQCDASSRYDPVPQNDVVFENGAVQLQHAVNPPECGKLVSEMDFLNMMSKDDELCALLDHPVALTFLQLKWNRLRILTYFNLCVYMVFMLFLNAYIVLGTNTMTSAGNTTVYSTQNQSINARGNDDSSNHYNTIIPFCAVTLIFWVFLALRELCQILLDSRKYIKSWENYLDWALLIFSLSSLLLPFTGASSVSVRCVNVVTIMLSCIELLLLLGRISHFAKYIEMLKVVITNYLLPLVSYSVILVAFGLSFFALCHERGGETKDGFGTWYMSIVSALVMMIGEVELDALPKSKPSPWLSVALFVFFVLLVTVVLLNLLTGLAVSDTARIERAARRLQLRSRVGVVARCERILVNMHNAECAASRCLALPVPACARRWLRRAVLFPGAALEGREARVKPNHKTPLLALGAGGGGGERRWATKRSLDRATQIISRRGAAATRALTLEDVDARVQEVLKVLSVLEARCGPGGRAEGRGLLYSAVFSEAAPEDWEPVTPGPDSSFDTGPGYTPVTTGDSSC</sequence>
<feature type="transmembrane region" description="Helical" evidence="13">
    <location>
        <begin position="1004"/>
        <end position="1022"/>
    </location>
</feature>
<evidence type="ECO:0000256" key="11">
    <source>
        <dbReference type="PROSITE-ProRule" id="PRU00023"/>
    </source>
</evidence>
<dbReference type="PROSITE" id="PS50088">
    <property type="entry name" value="ANK_REPEAT"/>
    <property type="match status" value="2"/>
</dbReference>
<dbReference type="InterPro" id="IPR052076">
    <property type="entry name" value="TRP_cation_channel"/>
</dbReference>
<dbReference type="InterPro" id="IPR002110">
    <property type="entry name" value="Ankyrin_rpt"/>
</dbReference>
<gene>
    <name evidence="15" type="ORF">R5R35_005666</name>
</gene>
<evidence type="ECO:0000256" key="4">
    <source>
        <dbReference type="ARBA" id="ARBA00022692"/>
    </source>
</evidence>
<keyword evidence="5" id="KW-0677">Repeat</keyword>
<feature type="region of interest" description="Disordered" evidence="12">
    <location>
        <begin position="1225"/>
        <end position="1255"/>
    </location>
</feature>
<evidence type="ECO:0000256" key="6">
    <source>
        <dbReference type="ARBA" id="ARBA00022989"/>
    </source>
</evidence>
<dbReference type="PANTHER" id="PTHR47143:SF4">
    <property type="entry name" value="TRANSIENT RECEPTOR POTENTIAL CATION CHANNEL PROTEIN PAINLESS"/>
    <property type="match status" value="1"/>
</dbReference>
<keyword evidence="4 13" id="KW-0812">Transmembrane</keyword>